<dbReference type="FunFam" id="1.20.970.10:FF:000006">
    <property type="entry name" value="Anthranilate phosphoribosyltransferase"/>
    <property type="match status" value="1"/>
</dbReference>
<keyword evidence="5" id="KW-0328">Glycosyltransferase</keyword>
<evidence type="ECO:0000256" key="3">
    <source>
        <dbReference type="ARBA" id="ARBA00011948"/>
    </source>
</evidence>
<dbReference type="EC" id="2.4.2.18" evidence="3"/>
<evidence type="ECO:0000256" key="6">
    <source>
        <dbReference type="ARBA" id="ARBA00022679"/>
    </source>
</evidence>
<evidence type="ECO:0000256" key="5">
    <source>
        <dbReference type="ARBA" id="ARBA00022676"/>
    </source>
</evidence>
<dbReference type="InterPro" id="IPR035902">
    <property type="entry name" value="Nuc_phospho_transferase"/>
</dbReference>
<dbReference type="InterPro" id="IPR000312">
    <property type="entry name" value="Glycosyl_Trfase_fam3"/>
</dbReference>
<protein>
    <recommendedName>
        <fullName evidence="3">anthranilate phosphoribosyltransferase</fullName>
        <ecNumber evidence="3">2.4.2.18</ecNumber>
    </recommendedName>
</protein>
<dbReference type="GO" id="GO:0004048">
    <property type="term" value="F:anthranilate phosphoribosyltransferase activity"/>
    <property type="evidence" value="ECO:0007669"/>
    <property type="project" value="UniProtKB-EC"/>
</dbReference>
<evidence type="ECO:0000259" key="12">
    <source>
        <dbReference type="Pfam" id="PF02885"/>
    </source>
</evidence>
<dbReference type="InterPro" id="IPR005940">
    <property type="entry name" value="Anthranilate_Pribosyl_Tfrase"/>
</dbReference>
<feature type="non-terminal residue" evidence="13">
    <location>
        <position position="311"/>
    </location>
</feature>
<evidence type="ECO:0000259" key="11">
    <source>
        <dbReference type="Pfam" id="PF00591"/>
    </source>
</evidence>
<keyword evidence="9" id="KW-0460">Magnesium</keyword>
<evidence type="ECO:0000256" key="10">
    <source>
        <dbReference type="ARBA" id="ARBA00023141"/>
    </source>
</evidence>
<organism evidence="13">
    <name type="scientific">marine sediment metagenome</name>
    <dbReference type="NCBI Taxonomy" id="412755"/>
    <lineage>
        <taxon>unclassified sequences</taxon>
        <taxon>metagenomes</taxon>
        <taxon>ecological metagenomes</taxon>
    </lineage>
</organism>
<evidence type="ECO:0000256" key="8">
    <source>
        <dbReference type="ARBA" id="ARBA00022822"/>
    </source>
</evidence>
<keyword evidence="7" id="KW-0479">Metal-binding</keyword>
<dbReference type="Gene3D" id="1.20.970.10">
    <property type="entry name" value="Transferase, Pyrimidine Nucleoside Phosphorylase, Chain C"/>
    <property type="match status" value="1"/>
</dbReference>
<sequence>MIREAIDAVVSHGRSLSEDEAADVMRDIMSGEATPAQIGAFLVALRAKGETVDEITGMARVMREHALAVPTAGLSGLVDTCGTGGDASGTFNVSTAAAFVVAGAGGRVAKHGNRAMTSACGSADVLEALGAKIDLNPEQVAQCIRDVGIGFMFAQTFHPAMKHVAGPRREIGIRTVFNILGPLTNPAGAAHQLLGVARPELAPLLAEALGRLGVRHALVVHGHGGLDELSLSGPSTVHELRDGALREYNISPKEVGLAEATNEAVRGGSPEENAAALRAVLDGDTGGYCGSRPVTGIVIDGNIIRNDYTWD</sequence>
<dbReference type="FunFam" id="3.40.1030.10:FF:000002">
    <property type="entry name" value="Anthranilate phosphoribosyltransferase"/>
    <property type="match status" value="1"/>
</dbReference>
<feature type="domain" description="Glycosyl transferase family 3" evidence="11">
    <location>
        <begin position="76"/>
        <end position="285"/>
    </location>
</feature>
<keyword evidence="6" id="KW-0808">Transferase</keyword>
<dbReference type="InterPro" id="IPR036320">
    <property type="entry name" value="Glycosyl_Trfase_fam3_N_dom_sf"/>
</dbReference>
<keyword evidence="4" id="KW-0028">Amino-acid biosynthesis</keyword>
<feature type="domain" description="Glycosyl transferase family 3 N-terminal" evidence="12">
    <location>
        <begin position="4"/>
        <end position="66"/>
    </location>
</feature>
<dbReference type="GO" id="GO:0000162">
    <property type="term" value="P:L-tryptophan biosynthetic process"/>
    <property type="evidence" value="ECO:0007669"/>
    <property type="project" value="UniProtKB-KW"/>
</dbReference>
<comment type="pathway">
    <text evidence="1">Amino-acid biosynthesis; L-tryptophan biosynthesis; L-tryptophan from chorismate: step 2/5.</text>
</comment>
<dbReference type="HAMAP" id="MF_00211">
    <property type="entry name" value="TrpD"/>
    <property type="match status" value="1"/>
</dbReference>
<evidence type="ECO:0000256" key="7">
    <source>
        <dbReference type="ARBA" id="ARBA00022723"/>
    </source>
</evidence>
<evidence type="ECO:0000256" key="2">
    <source>
        <dbReference type="ARBA" id="ARBA00011738"/>
    </source>
</evidence>
<dbReference type="Gene3D" id="3.40.1030.10">
    <property type="entry name" value="Nucleoside phosphorylase/phosphoribosyltransferase catalytic domain"/>
    <property type="match status" value="1"/>
</dbReference>
<dbReference type="GO" id="GO:0046872">
    <property type="term" value="F:metal ion binding"/>
    <property type="evidence" value="ECO:0007669"/>
    <property type="project" value="UniProtKB-KW"/>
</dbReference>
<name>A0A0F8YVD1_9ZZZZ</name>
<dbReference type="SUPFAM" id="SSF52418">
    <property type="entry name" value="Nucleoside phosphorylase/phosphoribosyltransferase catalytic domain"/>
    <property type="match status" value="1"/>
</dbReference>
<proteinExistence type="inferred from homology"/>
<comment type="subunit">
    <text evidence="2">Homodimer.</text>
</comment>
<dbReference type="NCBIfam" id="TIGR01245">
    <property type="entry name" value="trpD"/>
    <property type="match status" value="1"/>
</dbReference>
<dbReference type="GO" id="GO:0005829">
    <property type="term" value="C:cytosol"/>
    <property type="evidence" value="ECO:0007669"/>
    <property type="project" value="TreeGrafter"/>
</dbReference>
<dbReference type="EMBL" id="LAZR01051337">
    <property type="protein sequence ID" value="KKK85383.1"/>
    <property type="molecule type" value="Genomic_DNA"/>
</dbReference>
<evidence type="ECO:0000256" key="9">
    <source>
        <dbReference type="ARBA" id="ARBA00022842"/>
    </source>
</evidence>
<evidence type="ECO:0000256" key="1">
    <source>
        <dbReference type="ARBA" id="ARBA00004907"/>
    </source>
</evidence>
<dbReference type="InterPro" id="IPR017459">
    <property type="entry name" value="Glycosyl_Trfase_fam3_N_dom"/>
</dbReference>
<dbReference type="Pfam" id="PF02885">
    <property type="entry name" value="Glycos_trans_3N"/>
    <property type="match status" value="1"/>
</dbReference>
<keyword evidence="10" id="KW-0057">Aromatic amino acid biosynthesis</keyword>
<keyword evidence="8" id="KW-0822">Tryptophan biosynthesis</keyword>
<accession>A0A0F8YVD1</accession>
<dbReference type="PANTHER" id="PTHR43285">
    <property type="entry name" value="ANTHRANILATE PHOSPHORIBOSYLTRANSFERASE"/>
    <property type="match status" value="1"/>
</dbReference>
<dbReference type="AlphaFoldDB" id="A0A0F8YVD1"/>
<dbReference type="Pfam" id="PF00591">
    <property type="entry name" value="Glycos_transf_3"/>
    <property type="match status" value="1"/>
</dbReference>
<dbReference type="SUPFAM" id="SSF47648">
    <property type="entry name" value="Nucleoside phosphorylase/phosphoribosyltransferase N-terminal domain"/>
    <property type="match status" value="1"/>
</dbReference>
<gene>
    <name evidence="13" type="ORF">LCGC14_2773850</name>
</gene>
<evidence type="ECO:0000313" key="13">
    <source>
        <dbReference type="EMBL" id="KKK85383.1"/>
    </source>
</evidence>
<evidence type="ECO:0000256" key="4">
    <source>
        <dbReference type="ARBA" id="ARBA00022605"/>
    </source>
</evidence>
<dbReference type="PANTHER" id="PTHR43285:SF2">
    <property type="entry name" value="ANTHRANILATE PHOSPHORIBOSYLTRANSFERASE"/>
    <property type="match status" value="1"/>
</dbReference>
<reference evidence="13" key="1">
    <citation type="journal article" date="2015" name="Nature">
        <title>Complex archaea that bridge the gap between prokaryotes and eukaryotes.</title>
        <authorList>
            <person name="Spang A."/>
            <person name="Saw J.H."/>
            <person name="Jorgensen S.L."/>
            <person name="Zaremba-Niedzwiedzka K."/>
            <person name="Martijn J."/>
            <person name="Lind A.E."/>
            <person name="van Eijk R."/>
            <person name="Schleper C."/>
            <person name="Guy L."/>
            <person name="Ettema T.J."/>
        </authorList>
    </citation>
    <scope>NUCLEOTIDE SEQUENCE</scope>
</reference>
<comment type="caution">
    <text evidence="13">The sequence shown here is derived from an EMBL/GenBank/DDBJ whole genome shotgun (WGS) entry which is preliminary data.</text>
</comment>